<name>A0A367JPV3_RHIAZ</name>
<dbReference type="FunFam" id="3.30.160.60:FF:000007">
    <property type="entry name" value="Basic krueppel-like factor 3"/>
    <property type="match status" value="1"/>
</dbReference>
<protein>
    <recommendedName>
        <fullName evidence="5">C2H2-type domain-containing protein</fullName>
    </recommendedName>
</protein>
<accession>A0A367JPV3</accession>
<evidence type="ECO:0000256" key="3">
    <source>
        <dbReference type="ARBA" id="ARBA00022833"/>
    </source>
</evidence>
<dbReference type="InterPro" id="IPR013087">
    <property type="entry name" value="Znf_C2H2_type"/>
</dbReference>
<evidence type="ECO:0000256" key="4">
    <source>
        <dbReference type="PROSITE-ProRule" id="PRU00042"/>
    </source>
</evidence>
<dbReference type="SUPFAM" id="SSF57667">
    <property type="entry name" value="beta-beta-alpha zinc fingers"/>
    <property type="match status" value="1"/>
</dbReference>
<dbReference type="PROSITE" id="PS00028">
    <property type="entry name" value="ZINC_FINGER_C2H2_1"/>
    <property type="match status" value="2"/>
</dbReference>
<dbReference type="PANTHER" id="PTHR23235">
    <property type="entry name" value="KRUEPPEL-LIKE TRANSCRIPTION FACTOR"/>
    <property type="match status" value="1"/>
</dbReference>
<keyword evidence="1" id="KW-0479">Metal-binding</keyword>
<sequence>MFSNYTSTYTYQPSFSWLSAPNNNNQYYGYYNNMNHDSFQKNLYINQQYHPTLLNHLPSTNEPVKPVYSVYDPFAPYSMISPCSEQTMTEGNDYFGSSAGSSPVIVPEEDMLIPGSPLSDISIKSAKMRKAKVEKRGRRRGSCPSKVTANPTDKVFACEYKGCGKVFGRQEHVKRHIRSIHTKEKPYVCPYDTCQKRFARSDNLNQHIRTHRKRSKDC</sequence>
<dbReference type="Proteomes" id="UP000252139">
    <property type="component" value="Unassembled WGS sequence"/>
</dbReference>
<evidence type="ECO:0000256" key="2">
    <source>
        <dbReference type="ARBA" id="ARBA00022771"/>
    </source>
</evidence>
<dbReference type="STRING" id="86630.A0A367JPV3"/>
<feature type="domain" description="C2H2-type" evidence="5">
    <location>
        <begin position="156"/>
        <end position="186"/>
    </location>
</feature>
<reference evidence="6 7" key="1">
    <citation type="journal article" date="2018" name="G3 (Bethesda)">
        <title>Phylogenetic and Phylogenomic Definition of Rhizopus Species.</title>
        <authorList>
            <person name="Gryganskyi A.P."/>
            <person name="Golan J."/>
            <person name="Dolatabadi S."/>
            <person name="Mondo S."/>
            <person name="Robb S."/>
            <person name="Idnurm A."/>
            <person name="Muszewska A."/>
            <person name="Steczkiewicz K."/>
            <person name="Masonjones S."/>
            <person name="Liao H.L."/>
            <person name="Gajdeczka M.T."/>
            <person name="Anike F."/>
            <person name="Vuek A."/>
            <person name="Anishchenko I.M."/>
            <person name="Voigt K."/>
            <person name="de Hoog G.S."/>
            <person name="Smith M.E."/>
            <person name="Heitman J."/>
            <person name="Vilgalys R."/>
            <person name="Stajich J.E."/>
        </authorList>
    </citation>
    <scope>NUCLEOTIDE SEQUENCE [LARGE SCALE GENOMIC DNA]</scope>
    <source>
        <strain evidence="6 7">CBS 357.93</strain>
    </source>
</reference>
<dbReference type="AlphaFoldDB" id="A0A367JPV3"/>
<organism evidence="6 7">
    <name type="scientific">Rhizopus azygosporus</name>
    <name type="common">Rhizopus microsporus var. azygosporus</name>
    <dbReference type="NCBI Taxonomy" id="86630"/>
    <lineage>
        <taxon>Eukaryota</taxon>
        <taxon>Fungi</taxon>
        <taxon>Fungi incertae sedis</taxon>
        <taxon>Mucoromycota</taxon>
        <taxon>Mucoromycotina</taxon>
        <taxon>Mucoromycetes</taxon>
        <taxon>Mucorales</taxon>
        <taxon>Mucorineae</taxon>
        <taxon>Rhizopodaceae</taxon>
        <taxon>Rhizopus</taxon>
    </lineage>
</organism>
<feature type="domain" description="C2H2-type" evidence="5">
    <location>
        <begin position="187"/>
        <end position="216"/>
    </location>
</feature>
<comment type="caution">
    <text evidence="6">The sequence shown here is derived from an EMBL/GenBank/DDBJ whole genome shotgun (WGS) entry which is preliminary data.</text>
</comment>
<evidence type="ECO:0000313" key="6">
    <source>
        <dbReference type="EMBL" id="RCH91958.1"/>
    </source>
</evidence>
<keyword evidence="7" id="KW-1185">Reference proteome</keyword>
<evidence type="ECO:0000313" key="7">
    <source>
        <dbReference type="Proteomes" id="UP000252139"/>
    </source>
</evidence>
<dbReference type="GO" id="GO:0008270">
    <property type="term" value="F:zinc ion binding"/>
    <property type="evidence" value="ECO:0007669"/>
    <property type="project" value="UniProtKB-KW"/>
</dbReference>
<dbReference type="PROSITE" id="PS50157">
    <property type="entry name" value="ZINC_FINGER_C2H2_2"/>
    <property type="match status" value="2"/>
</dbReference>
<dbReference type="SMART" id="SM00355">
    <property type="entry name" value="ZnF_C2H2"/>
    <property type="match status" value="2"/>
</dbReference>
<gene>
    <name evidence="6" type="ORF">CU097_004859</name>
</gene>
<evidence type="ECO:0000259" key="5">
    <source>
        <dbReference type="PROSITE" id="PS50157"/>
    </source>
</evidence>
<keyword evidence="2 4" id="KW-0863">Zinc-finger</keyword>
<proteinExistence type="predicted"/>
<dbReference type="Pfam" id="PF00096">
    <property type="entry name" value="zf-C2H2"/>
    <property type="match status" value="2"/>
</dbReference>
<dbReference type="OrthoDB" id="6365676at2759"/>
<dbReference type="EMBL" id="PJQL01000897">
    <property type="protein sequence ID" value="RCH91958.1"/>
    <property type="molecule type" value="Genomic_DNA"/>
</dbReference>
<evidence type="ECO:0000256" key="1">
    <source>
        <dbReference type="ARBA" id="ARBA00022723"/>
    </source>
</evidence>
<dbReference type="InterPro" id="IPR036236">
    <property type="entry name" value="Znf_C2H2_sf"/>
</dbReference>
<keyword evidence="3" id="KW-0862">Zinc</keyword>
<dbReference type="Gene3D" id="3.30.160.60">
    <property type="entry name" value="Classic Zinc Finger"/>
    <property type="match status" value="2"/>
</dbReference>